<dbReference type="InterPro" id="IPR038980">
    <property type="entry name" value="ATM_plant"/>
</dbReference>
<protein>
    <submittedName>
        <fullName evidence="6">Serine-protein kinase ATM</fullName>
    </submittedName>
</protein>
<dbReference type="PROSITE" id="PS50290">
    <property type="entry name" value="PI3_4_KINASE_3"/>
    <property type="match status" value="1"/>
</dbReference>
<evidence type="ECO:0000256" key="2">
    <source>
        <dbReference type="ARBA" id="ARBA00022763"/>
    </source>
</evidence>
<reference evidence="6" key="1">
    <citation type="submission" date="2020-08" db="EMBL/GenBank/DDBJ databases">
        <title>Multicomponent nature underlies the extraordinary mechanical properties of spider dragline silk.</title>
        <authorList>
            <person name="Kono N."/>
            <person name="Nakamura H."/>
            <person name="Mori M."/>
            <person name="Yoshida Y."/>
            <person name="Ohtoshi R."/>
            <person name="Malay A.D."/>
            <person name="Moran D.A.P."/>
            <person name="Tomita M."/>
            <person name="Numata K."/>
            <person name="Arakawa K."/>
        </authorList>
    </citation>
    <scope>NUCLEOTIDE SEQUENCE</scope>
</reference>
<dbReference type="InterPro" id="IPR003152">
    <property type="entry name" value="FATC_dom"/>
</dbReference>
<keyword evidence="8" id="KW-1185">Reference proteome</keyword>
<evidence type="ECO:0000259" key="4">
    <source>
        <dbReference type="PROSITE" id="PS50290"/>
    </source>
</evidence>
<evidence type="ECO:0000256" key="3">
    <source>
        <dbReference type="ARBA" id="ARBA00023242"/>
    </source>
</evidence>
<dbReference type="Proteomes" id="UP000887013">
    <property type="component" value="Unassembled WGS sequence"/>
</dbReference>
<evidence type="ECO:0000256" key="1">
    <source>
        <dbReference type="ARBA" id="ARBA00004123"/>
    </source>
</evidence>
<dbReference type="GO" id="GO:0005634">
    <property type="term" value="C:nucleus"/>
    <property type="evidence" value="ECO:0007669"/>
    <property type="project" value="UniProtKB-SubCell"/>
</dbReference>
<name>A0A8X6U3K2_NEPPI</name>
<dbReference type="InterPro" id="IPR011009">
    <property type="entry name" value="Kinase-like_dom_sf"/>
</dbReference>
<dbReference type="SUPFAM" id="SSF56112">
    <property type="entry name" value="Protein kinase-like (PK-like)"/>
    <property type="match status" value="1"/>
</dbReference>
<evidence type="ECO:0000313" key="7">
    <source>
        <dbReference type="EMBL" id="GFT88008.1"/>
    </source>
</evidence>
<dbReference type="EMBL" id="BMAW01024482">
    <property type="protein sequence ID" value="GFT88008.1"/>
    <property type="molecule type" value="Genomic_DNA"/>
</dbReference>
<feature type="non-terminal residue" evidence="6">
    <location>
        <position position="1"/>
    </location>
</feature>
<dbReference type="PROSITE" id="PS51190">
    <property type="entry name" value="FATC"/>
    <property type="match status" value="1"/>
</dbReference>
<keyword evidence="6" id="KW-0418">Kinase</keyword>
<dbReference type="PANTHER" id="PTHR37079">
    <property type="entry name" value="SERINE/THREONINE-PROTEIN KINASE ATM"/>
    <property type="match status" value="1"/>
</dbReference>
<keyword evidence="3" id="KW-0539">Nucleus</keyword>
<dbReference type="InterPro" id="IPR036940">
    <property type="entry name" value="PI3/4_kinase_cat_sf"/>
</dbReference>
<dbReference type="GO" id="GO:0004674">
    <property type="term" value="F:protein serine/threonine kinase activity"/>
    <property type="evidence" value="ECO:0007669"/>
    <property type="project" value="InterPro"/>
</dbReference>
<dbReference type="Pfam" id="PF02260">
    <property type="entry name" value="FATC"/>
    <property type="match status" value="1"/>
</dbReference>
<dbReference type="EMBL" id="BMAW01117798">
    <property type="protein sequence ID" value="GFT76845.1"/>
    <property type="molecule type" value="Genomic_DNA"/>
</dbReference>
<dbReference type="AlphaFoldDB" id="A0A8X6U3K2"/>
<evidence type="ECO:0000313" key="8">
    <source>
        <dbReference type="Proteomes" id="UP000887013"/>
    </source>
</evidence>
<accession>A0A8X6U3K2</accession>
<comment type="subcellular location">
    <subcellularLocation>
        <location evidence="1">Nucleus</location>
    </subcellularLocation>
</comment>
<comment type="caution">
    <text evidence="6">The sequence shown here is derived from an EMBL/GenBank/DDBJ whole genome shotgun (WGS) entry which is preliminary data.</text>
</comment>
<gene>
    <name evidence="6" type="primary">Atm</name>
    <name evidence="6" type="ORF">NPIL_554991</name>
    <name evidence="7" type="ORF">NPIL_627721</name>
</gene>
<evidence type="ECO:0000313" key="6">
    <source>
        <dbReference type="EMBL" id="GFT76845.1"/>
    </source>
</evidence>
<organism evidence="6 8">
    <name type="scientific">Nephila pilipes</name>
    <name type="common">Giant wood spider</name>
    <name type="synonym">Nephila maculata</name>
    <dbReference type="NCBI Taxonomy" id="299642"/>
    <lineage>
        <taxon>Eukaryota</taxon>
        <taxon>Metazoa</taxon>
        <taxon>Ecdysozoa</taxon>
        <taxon>Arthropoda</taxon>
        <taxon>Chelicerata</taxon>
        <taxon>Arachnida</taxon>
        <taxon>Araneae</taxon>
        <taxon>Araneomorphae</taxon>
        <taxon>Entelegynae</taxon>
        <taxon>Araneoidea</taxon>
        <taxon>Nephilidae</taxon>
        <taxon>Nephila</taxon>
    </lineage>
</organism>
<feature type="domain" description="PI3K/PI4K catalytic" evidence="4">
    <location>
        <begin position="1"/>
        <end position="71"/>
    </location>
</feature>
<dbReference type="OrthoDB" id="381190at2759"/>
<dbReference type="PANTHER" id="PTHR37079:SF4">
    <property type="entry name" value="SERINE_THREONINE-PROTEIN KINASE ATM"/>
    <property type="match status" value="1"/>
</dbReference>
<dbReference type="GO" id="GO:0006974">
    <property type="term" value="P:DNA damage response"/>
    <property type="evidence" value="ECO:0007669"/>
    <property type="project" value="UniProtKB-KW"/>
</dbReference>
<dbReference type="InterPro" id="IPR000403">
    <property type="entry name" value="PI3/4_kinase_cat_dom"/>
</dbReference>
<proteinExistence type="predicted"/>
<keyword evidence="2" id="KW-0227">DNA damage</keyword>
<sequence>CCEKTLEVMRNSQDVLLTILEVLLHDPLYEWSVPAGKSTQKNNTLSNSQNEVNTLAERALMRLQQKLQGLEEGVAMSTEGQVNLLIQQARDPNNLCRIYAGWQPYL</sequence>
<dbReference type="Gene3D" id="1.10.1070.11">
    <property type="entry name" value="Phosphatidylinositol 3-/4-kinase, catalytic domain"/>
    <property type="match status" value="1"/>
</dbReference>
<evidence type="ECO:0000259" key="5">
    <source>
        <dbReference type="PROSITE" id="PS51190"/>
    </source>
</evidence>
<dbReference type="SMART" id="SM01343">
    <property type="entry name" value="FATC"/>
    <property type="match status" value="1"/>
</dbReference>
<keyword evidence="6" id="KW-0808">Transferase</keyword>
<feature type="domain" description="FATC" evidence="5">
    <location>
        <begin position="74"/>
        <end position="106"/>
    </location>
</feature>